<feature type="region of interest" description="Disordered" evidence="1">
    <location>
        <begin position="1"/>
        <end position="39"/>
    </location>
</feature>
<dbReference type="AlphaFoldDB" id="A0A5A7T7Q4"/>
<evidence type="ECO:0000313" key="3">
    <source>
        <dbReference type="Proteomes" id="UP000321393"/>
    </source>
</evidence>
<proteinExistence type="predicted"/>
<comment type="caution">
    <text evidence="2">The sequence shown here is derived from an EMBL/GenBank/DDBJ whole genome shotgun (WGS) entry which is preliminary data.</text>
</comment>
<feature type="compositionally biased region" description="Basic and acidic residues" evidence="1">
    <location>
        <begin position="23"/>
        <end position="35"/>
    </location>
</feature>
<reference evidence="2 3" key="1">
    <citation type="submission" date="2019-08" db="EMBL/GenBank/DDBJ databases">
        <title>Draft genome sequences of two oriental melons (Cucumis melo L. var makuwa).</title>
        <authorList>
            <person name="Kwon S.-Y."/>
        </authorList>
    </citation>
    <scope>NUCLEOTIDE SEQUENCE [LARGE SCALE GENOMIC DNA]</scope>
    <source>
        <strain evidence="3">cv. SW 3</strain>
        <tissue evidence="2">Leaf</tissue>
    </source>
</reference>
<sequence length="171" mass="20143">MLDQAEEERSKRRRRNDLDQAEEEQRLATDRHSEDGATADEFTVTHAKKVKKKGKFPKIDTPTVRLSSVLQCISSLLLFEPKNQLFLFQREFNIITRLWVPKEDYIQLVGNSRLLEKFFKEKECIYVSDLEDIFLEYEGDDDDIVKLALVYFIETSLLGKDRRTKVDIGFF</sequence>
<protein>
    <submittedName>
        <fullName evidence="2">Ulp1-like peptidase</fullName>
    </submittedName>
</protein>
<dbReference type="EMBL" id="SSTE01018486">
    <property type="protein sequence ID" value="KAA0038993.1"/>
    <property type="molecule type" value="Genomic_DNA"/>
</dbReference>
<gene>
    <name evidence="2" type="ORF">E6C27_scaffold84G00780</name>
</gene>
<organism evidence="2 3">
    <name type="scientific">Cucumis melo var. makuwa</name>
    <name type="common">Oriental melon</name>
    <dbReference type="NCBI Taxonomy" id="1194695"/>
    <lineage>
        <taxon>Eukaryota</taxon>
        <taxon>Viridiplantae</taxon>
        <taxon>Streptophyta</taxon>
        <taxon>Embryophyta</taxon>
        <taxon>Tracheophyta</taxon>
        <taxon>Spermatophyta</taxon>
        <taxon>Magnoliopsida</taxon>
        <taxon>eudicotyledons</taxon>
        <taxon>Gunneridae</taxon>
        <taxon>Pentapetalae</taxon>
        <taxon>rosids</taxon>
        <taxon>fabids</taxon>
        <taxon>Cucurbitales</taxon>
        <taxon>Cucurbitaceae</taxon>
        <taxon>Benincaseae</taxon>
        <taxon>Cucumis</taxon>
    </lineage>
</organism>
<accession>A0A5A7T7Q4</accession>
<dbReference type="Proteomes" id="UP000321393">
    <property type="component" value="Unassembled WGS sequence"/>
</dbReference>
<evidence type="ECO:0000256" key="1">
    <source>
        <dbReference type="SAM" id="MobiDB-lite"/>
    </source>
</evidence>
<name>A0A5A7T7Q4_CUCMM</name>
<evidence type="ECO:0000313" key="2">
    <source>
        <dbReference type="EMBL" id="KAA0038993.1"/>
    </source>
</evidence>